<proteinExistence type="evidence at transcript level"/>
<sequence length="42" mass="4800">MRFLYMAAGTCCFQVIFCVVMPHSCLRNALMNCQLSNDPAWL</sequence>
<dbReference type="AlphaFoldDB" id="A0A0S1MJJ9"/>
<organism evidence="1">
    <name type="scientific">Phakopsora pachyrhizi</name>
    <name type="common">Asian soybean rust disease fungus</name>
    <dbReference type="NCBI Taxonomy" id="170000"/>
    <lineage>
        <taxon>Eukaryota</taxon>
        <taxon>Fungi</taxon>
        <taxon>Dikarya</taxon>
        <taxon>Basidiomycota</taxon>
        <taxon>Pucciniomycotina</taxon>
        <taxon>Pucciniomycetes</taxon>
        <taxon>Pucciniales</taxon>
        <taxon>Phakopsoraceae</taxon>
        <taxon>Phakopsora</taxon>
    </lineage>
</organism>
<name>A0A0S1MJJ9_PHAPC</name>
<evidence type="ECO:0000313" key="1">
    <source>
        <dbReference type="EMBL" id="ALL41066.1"/>
    </source>
</evidence>
<reference evidence="1" key="1">
    <citation type="submission" date="2015-07" db="EMBL/GenBank/DDBJ databases">
        <title>Elucidating the P. pachyrhizi secretome and potential effectors.</title>
        <authorList>
            <person name="de Carvalho M.C.C.G."/>
            <person name="Nascimento L.C."/>
            <person name="Darben L.M."/>
            <person name="Polizel-Podanosqui A.M."/>
            <person name="Lopes-Caitar V.S."/>
            <person name="Rocha C.S."/>
            <person name="Qi M."/>
            <person name="Carazolle M."/>
            <person name="Kuwahara M.K."/>
            <person name="Pereira G.A.G."/>
            <person name="Abdelnoor R.V."/>
            <person name="Whitham S.A."/>
            <person name="Marcelino-Guimaraes F.C."/>
        </authorList>
    </citation>
    <scope>NUCLEOTIDE SEQUENCE</scope>
</reference>
<dbReference type="EMBL" id="KT246976">
    <property type="protein sequence ID" value="ALL41066.1"/>
    <property type="molecule type" value="mRNA"/>
</dbReference>
<accession>A0A0S1MJJ9</accession>
<protein>
    <submittedName>
        <fullName evidence="1">Uncharacterized protein</fullName>
    </submittedName>
</protein>